<gene>
    <name evidence="2" type="ORF">NFRAN_3101</name>
</gene>
<reference evidence="2 3" key="1">
    <citation type="submission" date="2019-02" db="EMBL/GenBank/DDBJ databases">
        <authorList>
            <person name="Lehtovirta-Morley E L."/>
        </authorList>
    </citation>
    <scope>NUCLEOTIDE SEQUENCE [LARGE SCALE GENOMIC DNA]</scope>
    <source>
        <strain evidence="2">NFRAN1</strain>
    </source>
</reference>
<dbReference type="GeneID" id="39422195"/>
<dbReference type="AlphaFoldDB" id="A0A484IKI1"/>
<feature type="transmembrane region" description="Helical" evidence="1">
    <location>
        <begin position="6"/>
        <end position="27"/>
    </location>
</feature>
<keyword evidence="3" id="KW-1185">Reference proteome</keyword>
<keyword evidence="1" id="KW-1133">Transmembrane helix</keyword>
<dbReference type="KEGG" id="nfn:NFRAN_3101"/>
<organism evidence="2 3">
    <name type="scientific">Candidatus Nitrosocosmicus franklandianus</name>
    <dbReference type="NCBI Taxonomy" id="1798806"/>
    <lineage>
        <taxon>Archaea</taxon>
        <taxon>Nitrososphaerota</taxon>
        <taxon>Nitrososphaeria</taxon>
        <taxon>Nitrososphaerales</taxon>
        <taxon>Nitrososphaeraceae</taxon>
        <taxon>Candidatus Nitrosocosmicus</taxon>
    </lineage>
</organism>
<keyword evidence="1" id="KW-0812">Transmembrane</keyword>
<evidence type="ECO:0000256" key="1">
    <source>
        <dbReference type="SAM" id="Phobius"/>
    </source>
</evidence>
<dbReference type="RefSeq" id="WP_134485364.1">
    <property type="nucleotide sequence ID" value="NZ_LR216287.1"/>
</dbReference>
<evidence type="ECO:0000313" key="3">
    <source>
        <dbReference type="Proteomes" id="UP000294299"/>
    </source>
</evidence>
<accession>A0A484IKI1</accession>
<dbReference type="Proteomes" id="UP000294299">
    <property type="component" value="Chromosome NFRAN"/>
</dbReference>
<name>A0A484IKI1_9ARCH</name>
<dbReference type="EMBL" id="LR216287">
    <property type="protein sequence ID" value="VFJ15419.1"/>
    <property type="molecule type" value="Genomic_DNA"/>
</dbReference>
<evidence type="ECO:0000313" key="2">
    <source>
        <dbReference type="EMBL" id="VFJ15419.1"/>
    </source>
</evidence>
<proteinExistence type="predicted"/>
<protein>
    <submittedName>
        <fullName evidence="2">Uncharacterized protein</fullName>
    </submittedName>
</protein>
<dbReference type="OrthoDB" id="378578at2157"/>
<sequence>MAKIGVIVTVISIILGVSGISGVVALYDSISQREVYWNKVFDERLLQLDIILNNFFEVCRSNPEIKDDCNLKFTEIWNSMCNRELDWDKIDSCKLIQGFLIRS</sequence>
<keyword evidence="1" id="KW-0472">Membrane</keyword>